<name>A0A5B8UPM2_9BACT</name>
<keyword evidence="3" id="KW-1185">Reference proteome</keyword>
<dbReference type="InterPro" id="IPR025293">
    <property type="entry name" value="YfiR/HmsC-like"/>
</dbReference>
<dbReference type="EMBL" id="CP042433">
    <property type="protein sequence ID" value="QEC57895.1"/>
    <property type="molecule type" value="Genomic_DNA"/>
</dbReference>
<evidence type="ECO:0000256" key="1">
    <source>
        <dbReference type="SAM" id="SignalP"/>
    </source>
</evidence>
<organism evidence="2 3">
    <name type="scientific">Flavisolibacter ginsenosidimutans</name>
    <dbReference type="NCBI Taxonomy" id="661481"/>
    <lineage>
        <taxon>Bacteria</taxon>
        <taxon>Pseudomonadati</taxon>
        <taxon>Bacteroidota</taxon>
        <taxon>Chitinophagia</taxon>
        <taxon>Chitinophagales</taxon>
        <taxon>Chitinophagaceae</taxon>
        <taxon>Flavisolibacter</taxon>
    </lineage>
</organism>
<dbReference type="OrthoDB" id="1342147at2"/>
<proteinExistence type="predicted"/>
<dbReference type="KEGG" id="fgg:FSB75_18955"/>
<dbReference type="Proteomes" id="UP000321204">
    <property type="component" value="Chromosome"/>
</dbReference>
<feature type="chain" id="PRO_5023149162" evidence="1">
    <location>
        <begin position="33"/>
        <end position="182"/>
    </location>
</feature>
<evidence type="ECO:0000313" key="3">
    <source>
        <dbReference type="Proteomes" id="UP000321204"/>
    </source>
</evidence>
<gene>
    <name evidence="2" type="ORF">FSB75_18955</name>
</gene>
<dbReference type="Pfam" id="PF13689">
    <property type="entry name" value="DUF4154"/>
    <property type="match status" value="1"/>
</dbReference>
<protein>
    <submittedName>
        <fullName evidence="2">YfiR family protein</fullName>
    </submittedName>
</protein>
<reference evidence="2 3" key="1">
    <citation type="journal article" date="2015" name="Int. J. Syst. Evol. Microbiol.">
        <title>Flavisolibacter ginsenosidimutans sp. nov., with ginsenoside-converting activity isolated from soil used for cultivating ginseng.</title>
        <authorList>
            <person name="Zhao Y."/>
            <person name="Liu Q."/>
            <person name="Kang M.S."/>
            <person name="Jin F."/>
            <person name="Yu H."/>
            <person name="Im W.T."/>
        </authorList>
    </citation>
    <scope>NUCLEOTIDE SEQUENCE [LARGE SCALE GENOMIC DNA]</scope>
    <source>
        <strain evidence="2 3">Gsoil 636</strain>
    </source>
</reference>
<feature type="signal peptide" evidence="1">
    <location>
        <begin position="1"/>
        <end position="32"/>
    </location>
</feature>
<sequence length="182" mass="20332">MSNCRRHIKSLFVLQKWGLFVLLCCATVFANAQTPTTANQIKAVFLFNFSKFVNWPPDALNNAPFVIGILGKDPFGPYIERVVEGEKMNGQPIVVQRYDDVKDVKNCQILYINKSNSAEIARSLSAHGMLTVSDGENFATSGGIVRFYLENNRLHLQINVKQAKAADLQISSKLLRIADVIE</sequence>
<evidence type="ECO:0000313" key="2">
    <source>
        <dbReference type="EMBL" id="QEC57895.1"/>
    </source>
</evidence>
<accession>A0A5B8UPM2</accession>
<dbReference type="AlphaFoldDB" id="A0A5B8UPM2"/>
<keyword evidence="1" id="KW-0732">Signal</keyword>